<keyword evidence="3" id="KW-1185">Reference proteome</keyword>
<protein>
    <recommendedName>
        <fullName evidence="4">DDE-1 domain-containing protein</fullName>
    </recommendedName>
</protein>
<accession>A0ABD3EQM5</accession>
<dbReference type="AlphaFoldDB" id="A0ABD3EQM5"/>
<evidence type="ECO:0000256" key="1">
    <source>
        <dbReference type="SAM" id="MobiDB-lite"/>
    </source>
</evidence>
<comment type="caution">
    <text evidence="2">The sequence shown here is derived from an EMBL/GenBank/DDBJ whole genome shotgun (WGS) entry which is preliminary data.</text>
</comment>
<reference evidence="2 3" key="1">
    <citation type="submission" date="2024-09" db="EMBL/GenBank/DDBJ databases">
        <title>Genome sequencing and assembly of Phytophthora oleae, isolate VK10A, causative agent of rot of olive drupes.</title>
        <authorList>
            <person name="Conti Taguali S."/>
            <person name="Riolo M."/>
            <person name="La Spada F."/>
            <person name="Cacciola S.O."/>
            <person name="Dionisio G."/>
        </authorList>
    </citation>
    <scope>NUCLEOTIDE SEQUENCE [LARGE SCALE GENOMIC DNA]</scope>
    <source>
        <strain evidence="2 3">VK10A</strain>
    </source>
</reference>
<proteinExistence type="predicted"/>
<dbReference type="EMBL" id="JBIMZQ010000075">
    <property type="protein sequence ID" value="KAL3656743.1"/>
    <property type="molecule type" value="Genomic_DNA"/>
</dbReference>
<sequence>MWKDLRAARSEQQLEIYGNQKDWLNRKFSVEFLRYRIGARNAMDIPVLLLWDDFSGHWTDEVIAFAKSVLMKVPKSATSVMHRRRDDHGSLSMAKRAKKISEEGIEPSISSV</sequence>
<dbReference type="Proteomes" id="UP001632037">
    <property type="component" value="Unassembled WGS sequence"/>
</dbReference>
<feature type="region of interest" description="Disordered" evidence="1">
    <location>
        <begin position="80"/>
        <end position="112"/>
    </location>
</feature>
<organism evidence="2 3">
    <name type="scientific">Phytophthora oleae</name>
    <dbReference type="NCBI Taxonomy" id="2107226"/>
    <lineage>
        <taxon>Eukaryota</taxon>
        <taxon>Sar</taxon>
        <taxon>Stramenopiles</taxon>
        <taxon>Oomycota</taxon>
        <taxon>Peronosporomycetes</taxon>
        <taxon>Peronosporales</taxon>
        <taxon>Peronosporaceae</taxon>
        <taxon>Phytophthora</taxon>
    </lineage>
</organism>
<evidence type="ECO:0000313" key="2">
    <source>
        <dbReference type="EMBL" id="KAL3656743.1"/>
    </source>
</evidence>
<evidence type="ECO:0008006" key="4">
    <source>
        <dbReference type="Google" id="ProtNLM"/>
    </source>
</evidence>
<gene>
    <name evidence="2" type="ORF">V7S43_018406</name>
</gene>
<evidence type="ECO:0000313" key="3">
    <source>
        <dbReference type="Proteomes" id="UP001632037"/>
    </source>
</evidence>
<name>A0ABD3EQM5_9STRA</name>